<dbReference type="InterPro" id="IPR049453">
    <property type="entry name" value="Memb_transporter_dom"/>
</dbReference>
<feature type="compositionally biased region" description="Low complexity" evidence="5">
    <location>
        <begin position="414"/>
        <end position="423"/>
    </location>
</feature>
<dbReference type="STRING" id="1531966.A0A0A1TLB6"/>
<dbReference type="GO" id="GO:0016020">
    <property type="term" value="C:membrane"/>
    <property type="evidence" value="ECO:0007669"/>
    <property type="project" value="UniProtKB-SubCell"/>
</dbReference>
<gene>
    <name evidence="8" type="ORF">VHEMI07394</name>
</gene>
<dbReference type="PANTHER" id="PTHR47804">
    <property type="entry name" value="60S RIBOSOMAL PROTEIN L19"/>
    <property type="match status" value="1"/>
</dbReference>
<sequence length="1050" mass="116239">MSGSMSKETSFAEASHDTPCTPSPDRSAHASPKSSRFAPRPKWTDLIADEGVNGFQRPKMGSRQSSVVSLSQLSQLLQDIESKDADNYGVTEVRDGFFDASFLKPSKRDAEMELLYSTLPAEFDKSSPFEIKNFIPRQWEELKTITKRVTTTRVGLQLLKAFMAIFSGYIICLVPVIHKWLGPYHYILVLSVIFNHPARSLGSQLDGVILTSVGTAVGFGWGVVGLILSTSTLAAKAGYGGVLAVFLVLLIAGTAWIRACFIRFYQAVLCAGIAIIYTTVADTNSQDVQWFKLLQFFIPWALGQVLALAINIAIFPDTGAWAVSKSINSALNTMSAALEITGERDVRQRRQLVQCFVDLSQMVRDMVMDMSISKYHPDDVRELRNLMQGVIRAILAIEPAAHLIHDDDNDSPDDASSSTPSTNADEDISIHHTEGDPTQSILDELESPIKGVIFAMKDSLDRCNAALMDQSGFRNRLGPAKGISSDLAVVQIQLDKALATFDAIESTLLDCSIHSSPHLGNSAAVEAFVFSRHVRESAVTIQKLILHVQTMQEKSSWPRIYLPSYPLSKAIYRTNAQIRHDRGGAAAGSYQGTFSEIEQVLETLKGSDFTPGAAPEVRPQSSQSKATIPNTKKPKGATPAAKNTSVRYSIWKTLHRLQGFESKYAFKACLVLTLLSIPSYLDECKEWWDSYQVWWAVAMSWIVMHPRVGGNIQDLFNRSLFAILGAVWAGAAYAAGDGNPYIMAVFAALYLFPMSYRFTQSTHPRSGLVGCITFVVISLTLDNGGITPPALLAVHRGVVFFVGTAAPILVNWLLWPFIARHELRFALSSILFYVSVVYRSVLSTYIYYEDGCPPTEDDVQQSELLEGRLREGFVRIRQLLVLTRHEARLRAPFDPVAYSALAESCEQLFEHLIAVRQSALFHNAGHLQDSGTGADDQLLSYKRDAVAAILANLYIFAGALRSHRKVPRYIPSAAAARKRLLLETQRLEEQMAQGTAVGNLGSHKKWSEIYRYSYDQSLTGCVVQLEKIEKYTKLIVGEQGFDDHFTNHEN</sequence>
<keyword evidence="2 6" id="KW-0812">Transmembrane</keyword>
<comment type="subcellular location">
    <subcellularLocation>
        <location evidence="1">Membrane</location>
        <topology evidence="1">Multi-pass membrane protein</topology>
    </subcellularLocation>
</comment>
<proteinExistence type="predicted"/>
<organism evidence="8 9">
    <name type="scientific">[Torrubiella] hemipterigena</name>
    <dbReference type="NCBI Taxonomy" id="1531966"/>
    <lineage>
        <taxon>Eukaryota</taxon>
        <taxon>Fungi</taxon>
        <taxon>Dikarya</taxon>
        <taxon>Ascomycota</taxon>
        <taxon>Pezizomycotina</taxon>
        <taxon>Sordariomycetes</taxon>
        <taxon>Hypocreomycetidae</taxon>
        <taxon>Hypocreales</taxon>
        <taxon>Clavicipitaceae</taxon>
        <taxon>Clavicipitaceae incertae sedis</taxon>
        <taxon>'Torrubiella' clade</taxon>
    </lineage>
</organism>
<dbReference type="EMBL" id="CDHN01000004">
    <property type="protein sequence ID" value="CEJ91700.1"/>
    <property type="molecule type" value="Genomic_DNA"/>
</dbReference>
<feature type="compositionally biased region" description="Polar residues" evidence="5">
    <location>
        <begin position="619"/>
        <end position="628"/>
    </location>
</feature>
<feature type="domain" description="Integral membrane bound transporter" evidence="7">
    <location>
        <begin position="687"/>
        <end position="809"/>
    </location>
</feature>
<evidence type="ECO:0000256" key="4">
    <source>
        <dbReference type="ARBA" id="ARBA00023136"/>
    </source>
</evidence>
<keyword evidence="3 6" id="KW-1133">Transmembrane helix</keyword>
<evidence type="ECO:0000256" key="3">
    <source>
        <dbReference type="ARBA" id="ARBA00022989"/>
    </source>
</evidence>
<feature type="transmembrane region" description="Helical" evidence="6">
    <location>
        <begin position="237"/>
        <end position="257"/>
    </location>
</feature>
<dbReference type="AlphaFoldDB" id="A0A0A1TLB6"/>
<dbReference type="PANTHER" id="PTHR47804:SF3">
    <property type="entry name" value="PROTEIN BRE4"/>
    <property type="match status" value="1"/>
</dbReference>
<feature type="transmembrane region" description="Helical" evidence="6">
    <location>
        <begin position="766"/>
        <end position="786"/>
    </location>
</feature>
<name>A0A0A1TLB6_9HYPO</name>
<feature type="transmembrane region" description="Helical" evidence="6">
    <location>
        <begin position="158"/>
        <end position="177"/>
    </location>
</feature>
<feature type="transmembrane region" description="Helical" evidence="6">
    <location>
        <begin position="741"/>
        <end position="759"/>
    </location>
</feature>
<evidence type="ECO:0000256" key="1">
    <source>
        <dbReference type="ARBA" id="ARBA00004141"/>
    </source>
</evidence>
<dbReference type="Proteomes" id="UP000039046">
    <property type="component" value="Unassembled WGS sequence"/>
</dbReference>
<dbReference type="OrthoDB" id="1924968at2759"/>
<evidence type="ECO:0000313" key="9">
    <source>
        <dbReference type="Proteomes" id="UP000039046"/>
    </source>
</evidence>
<keyword evidence="4 6" id="KW-0472">Membrane</keyword>
<evidence type="ECO:0000256" key="6">
    <source>
        <dbReference type="SAM" id="Phobius"/>
    </source>
</evidence>
<accession>A0A0A1TLB6</accession>
<feature type="transmembrane region" description="Helical" evidence="6">
    <location>
        <begin position="830"/>
        <end position="848"/>
    </location>
</feature>
<dbReference type="InterPro" id="IPR052430">
    <property type="entry name" value="IVT-Associated"/>
</dbReference>
<keyword evidence="9" id="KW-1185">Reference proteome</keyword>
<evidence type="ECO:0000256" key="5">
    <source>
        <dbReference type="SAM" id="MobiDB-lite"/>
    </source>
</evidence>
<feature type="transmembrane region" description="Helical" evidence="6">
    <location>
        <begin position="208"/>
        <end position="231"/>
    </location>
</feature>
<dbReference type="PRINTS" id="PR02047">
    <property type="entry name" value="BREFELDNASP4"/>
</dbReference>
<evidence type="ECO:0000256" key="2">
    <source>
        <dbReference type="ARBA" id="ARBA00022692"/>
    </source>
</evidence>
<feature type="transmembrane region" description="Helical" evidence="6">
    <location>
        <begin position="264"/>
        <end position="281"/>
    </location>
</feature>
<evidence type="ECO:0000259" key="7">
    <source>
        <dbReference type="Pfam" id="PF13515"/>
    </source>
</evidence>
<dbReference type="HOGENOM" id="CLU_004486_0_0_1"/>
<reference evidence="8 9" key="1">
    <citation type="journal article" date="2015" name="Genome Announc.">
        <title>Draft Genome Sequence and Gene Annotation of the Entomopathogenic Fungus Verticillium hemipterigenum.</title>
        <authorList>
            <person name="Horn F."/>
            <person name="Habel A."/>
            <person name="Scharf D.H."/>
            <person name="Dworschak J."/>
            <person name="Brakhage A.A."/>
            <person name="Guthke R."/>
            <person name="Hertweck C."/>
            <person name="Linde J."/>
        </authorList>
    </citation>
    <scope>NUCLEOTIDE SEQUENCE [LARGE SCALE GENOMIC DNA]</scope>
</reference>
<evidence type="ECO:0000313" key="8">
    <source>
        <dbReference type="EMBL" id="CEJ91700.1"/>
    </source>
</evidence>
<feature type="region of interest" description="Disordered" evidence="5">
    <location>
        <begin position="612"/>
        <end position="640"/>
    </location>
</feature>
<feature type="transmembrane region" description="Helical" evidence="6">
    <location>
        <begin position="293"/>
        <end position="315"/>
    </location>
</feature>
<feature type="region of interest" description="Disordered" evidence="5">
    <location>
        <begin position="405"/>
        <end position="440"/>
    </location>
</feature>
<feature type="transmembrane region" description="Helical" evidence="6">
    <location>
        <begin position="798"/>
        <end position="818"/>
    </location>
</feature>
<feature type="region of interest" description="Disordered" evidence="5">
    <location>
        <begin position="1"/>
        <end position="43"/>
    </location>
</feature>
<dbReference type="Pfam" id="PF13515">
    <property type="entry name" value="FUSC_2"/>
    <property type="match status" value="1"/>
</dbReference>
<protein>
    <recommendedName>
        <fullName evidence="7">Integral membrane bound transporter domain-containing protein</fullName>
    </recommendedName>
</protein>
<dbReference type="InterPro" id="IPR023244">
    <property type="entry name" value="Brefeldin_A-sensitivity_4"/>
</dbReference>